<evidence type="ECO:0000313" key="2">
    <source>
        <dbReference type="Proteomes" id="UP000308349"/>
    </source>
</evidence>
<evidence type="ECO:0000313" key="1">
    <source>
        <dbReference type="EMBL" id="TLG18040.1"/>
    </source>
</evidence>
<dbReference type="EMBL" id="VBUU01000001">
    <property type="protein sequence ID" value="TLG18040.1"/>
    <property type="molecule type" value="Genomic_DNA"/>
</dbReference>
<reference evidence="1 2" key="1">
    <citation type="submission" date="2019-05" db="EMBL/GenBank/DDBJ databases">
        <title>Genomes sequences of two Nocardia cyriacigeorgica environmental isolates, type strains Nocardia asteroides ATCC 19247 and Nocardia cyriacigeorgica DSM 44484.</title>
        <authorList>
            <person name="Vautrin F."/>
            <person name="Bergeron E."/>
            <person name="Dubost A."/>
            <person name="Abrouk D."/>
            <person name="Rodriguez Nava V."/>
            <person name="Pujic P."/>
        </authorList>
    </citation>
    <scope>NUCLEOTIDE SEQUENCE [LARGE SCALE GENOMIC DNA]</scope>
    <source>
        <strain evidence="1 2">EML 1456</strain>
    </source>
</reference>
<dbReference type="Proteomes" id="UP000308349">
    <property type="component" value="Unassembled WGS sequence"/>
</dbReference>
<name>A0A5R8PLC1_9NOCA</name>
<proteinExistence type="predicted"/>
<comment type="caution">
    <text evidence="1">The sequence shown here is derived from an EMBL/GenBank/DDBJ whole genome shotgun (WGS) entry which is preliminary data.</text>
</comment>
<dbReference type="AlphaFoldDB" id="A0A5R8PLC1"/>
<sequence>MRHHAYVHADGVLAEVMCQVHLVGLTLPRAWELRYAHRFHRPDECIVHLEAAHLLLLDEDGWQ</sequence>
<protein>
    <submittedName>
        <fullName evidence="1">Uncharacterized protein</fullName>
    </submittedName>
</protein>
<dbReference type="OrthoDB" id="4562900at2"/>
<organism evidence="1 2">
    <name type="scientific">Nocardia cyriacigeorgica</name>
    <dbReference type="NCBI Taxonomy" id="135487"/>
    <lineage>
        <taxon>Bacteria</taxon>
        <taxon>Bacillati</taxon>
        <taxon>Actinomycetota</taxon>
        <taxon>Actinomycetes</taxon>
        <taxon>Mycobacteriales</taxon>
        <taxon>Nocardiaceae</taxon>
        <taxon>Nocardia</taxon>
    </lineage>
</organism>
<accession>A0A5R8PLC1</accession>
<gene>
    <name evidence="1" type="ORF">FEK35_02710</name>
</gene>